<dbReference type="GO" id="GO:0003700">
    <property type="term" value="F:DNA-binding transcription factor activity"/>
    <property type="evidence" value="ECO:0007669"/>
    <property type="project" value="InterPro"/>
</dbReference>
<dbReference type="EMBL" id="LGGN01000283">
    <property type="protein sequence ID" value="KUK76225.1"/>
    <property type="molecule type" value="Genomic_DNA"/>
</dbReference>
<name>A0A117LZM9_9BACT</name>
<feature type="non-terminal residue" evidence="2">
    <location>
        <position position="55"/>
    </location>
</feature>
<sequence length="55" mass="6439">MKVDSFHTLILPLREKLFRHALGIVRDRAEAEDILQDLLLKLWSRPEAWEGISNP</sequence>
<dbReference type="SUPFAM" id="SSF88946">
    <property type="entry name" value="Sigma2 domain of RNA polymerase sigma factors"/>
    <property type="match status" value="1"/>
</dbReference>
<dbReference type="InterPro" id="IPR007627">
    <property type="entry name" value="RNA_pol_sigma70_r2"/>
</dbReference>
<accession>A0A117LZM9</accession>
<evidence type="ECO:0000313" key="2">
    <source>
        <dbReference type="EMBL" id="KUK76225.1"/>
    </source>
</evidence>
<dbReference type="AlphaFoldDB" id="A0A117LZM9"/>
<evidence type="ECO:0000259" key="1">
    <source>
        <dbReference type="Pfam" id="PF04542"/>
    </source>
</evidence>
<dbReference type="Pfam" id="PF04542">
    <property type="entry name" value="Sigma70_r2"/>
    <property type="match status" value="1"/>
</dbReference>
<feature type="domain" description="RNA polymerase sigma-70 region 2" evidence="1">
    <location>
        <begin position="12"/>
        <end position="50"/>
    </location>
</feature>
<dbReference type="Gene3D" id="1.10.1740.10">
    <property type="match status" value="1"/>
</dbReference>
<gene>
    <name evidence="2" type="ORF">XD92_1299</name>
</gene>
<protein>
    <submittedName>
        <fullName evidence="2">Sigma-70 region 2</fullName>
    </submittedName>
</protein>
<comment type="caution">
    <text evidence="2">The sequence shown here is derived from an EMBL/GenBank/DDBJ whole genome shotgun (WGS) entry which is preliminary data.</text>
</comment>
<organism evidence="2 3">
    <name type="scientific">Proteiniphilum acetatigenes</name>
    <dbReference type="NCBI Taxonomy" id="294710"/>
    <lineage>
        <taxon>Bacteria</taxon>
        <taxon>Pseudomonadati</taxon>
        <taxon>Bacteroidota</taxon>
        <taxon>Bacteroidia</taxon>
        <taxon>Bacteroidales</taxon>
        <taxon>Dysgonomonadaceae</taxon>
        <taxon>Proteiniphilum</taxon>
    </lineage>
</organism>
<dbReference type="GO" id="GO:0006352">
    <property type="term" value="P:DNA-templated transcription initiation"/>
    <property type="evidence" value="ECO:0007669"/>
    <property type="project" value="InterPro"/>
</dbReference>
<dbReference type="Proteomes" id="UP000053860">
    <property type="component" value="Unassembled WGS sequence"/>
</dbReference>
<dbReference type="InterPro" id="IPR013325">
    <property type="entry name" value="RNA_pol_sigma_r2"/>
</dbReference>
<reference evidence="3" key="1">
    <citation type="journal article" date="2015" name="MBio">
        <title>Genome-Resolved Metagenomic Analysis Reveals Roles for Candidate Phyla and Other Microbial Community Members in Biogeochemical Transformations in Oil Reservoirs.</title>
        <authorList>
            <person name="Hu P."/>
            <person name="Tom L."/>
            <person name="Singh A."/>
            <person name="Thomas B.C."/>
            <person name="Baker B.J."/>
            <person name="Piceno Y.M."/>
            <person name="Andersen G.L."/>
            <person name="Banfield J.F."/>
        </authorList>
    </citation>
    <scope>NUCLEOTIDE SEQUENCE [LARGE SCALE GENOMIC DNA]</scope>
</reference>
<evidence type="ECO:0000313" key="3">
    <source>
        <dbReference type="Proteomes" id="UP000053860"/>
    </source>
</evidence>
<proteinExistence type="predicted"/>